<evidence type="ECO:0000313" key="2">
    <source>
        <dbReference type="Proteomes" id="UP000217289"/>
    </source>
</evidence>
<reference evidence="1 2" key="1">
    <citation type="submission" date="2017-06" db="EMBL/GenBank/DDBJ databases">
        <authorList>
            <person name="Kim H.J."/>
            <person name="Triplett B.A."/>
        </authorList>
    </citation>
    <scope>NUCLEOTIDE SEQUENCE [LARGE SCALE GENOMIC DNA]</scope>
    <source>
        <strain evidence="1 2">DSM 14713</strain>
    </source>
</reference>
<evidence type="ECO:0008006" key="3">
    <source>
        <dbReference type="Google" id="ProtNLM"/>
    </source>
</evidence>
<dbReference type="AlphaFoldDB" id="A0A250IBC2"/>
<name>A0A250IBC2_9BACT</name>
<dbReference type="KEGG" id="mbd:MEBOL_001956"/>
<protein>
    <recommendedName>
        <fullName evidence="3">DUF3396 domain-containing protein</fullName>
    </recommendedName>
</protein>
<evidence type="ECO:0000313" key="1">
    <source>
        <dbReference type="EMBL" id="ATB28508.1"/>
    </source>
</evidence>
<proteinExistence type="predicted"/>
<dbReference type="InterPro" id="IPR021815">
    <property type="entry name" value="TsiV"/>
</dbReference>
<sequence length="340" mass="39078">MGNSHTRVRITGPVQTRTWNPAEGVVVERVEEKLLVRDFVRIVFFIPHDHFDIAAGVSHALGSYLRAVEGHQDAISTYTCCYWEPSTLNERGWQLIREALEPQERRYMEDYNEDEAHSLEKEGSDPYFGIYGAQDSRYRFSYHARLPWRETAPELVSTLEVTLPTEYMQANGPAQVRALASDMASRLPFASGHAGLALDVAYPQWDRLALLRPLIFRHPGFDIRGANIYDQMGTRVDGVHWMNFLGPPVLHELGGAESLRSRLQSPSTSVEALDGTRVVVTLGSEPEAGDLEQNQSLPAYRELARWLEYWQEPFAWGFLHRQGRDDDARELYRWWRRFLD</sequence>
<gene>
    <name evidence="1" type="ORF">MEBOL_001956</name>
</gene>
<accession>A0A250IBC2</accession>
<dbReference type="EMBL" id="CP022163">
    <property type="protein sequence ID" value="ATB28508.1"/>
    <property type="molecule type" value="Genomic_DNA"/>
</dbReference>
<keyword evidence="2" id="KW-1185">Reference proteome</keyword>
<organism evidence="1 2">
    <name type="scientific">Melittangium boletus DSM 14713</name>
    <dbReference type="NCBI Taxonomy" id="1294270"/>
    <lineage>
        <taxon>Bacteria</taxon>
        <taxon>Pseudomonadati</taxon>
        <taxon>Myxococcota</taxon>
        <taxon>Myxococcia</taxon>
        <taxon>Myxococcales</taxon>
        <taxon>Cystobacterineae</taxon>
        <taxon>Archangiaceae</taxon>
        <taxon>Melittangium</taxon>
    </lineage>
</organism>
<dbReference type="Proteomes" id="UP000217289">
    <property type="component" value="Chromosome"/>
</dbReference>
<dbReference type="Pfam" id="PF11876">
    <property type="entry name" value="TsiV"/>
    <property type="match status" value="1"/>
</dbReference>